<reference evidence="1" key="1">
    <citation type="journal article" date="2021" name="Proc. Natl. Acad. Sci. U.S.A.">
        <title>A Catalog of Tens of Thousands of Viruses from Human Metagenomes Reveals Hidden Associations with Chronic Diseases.</title>
        <authorList>
            <person name="Tisza M.J."/>
            <person name="Buck C.B."/>
        </authorList>
    </citation>
    <scope>NUCLEOTIDE SEQUENCE</scope>
    <source>
        <strain evidence="1">Cttxo15</strain>
    </source>
</reference>
<organism evidence="1">
    <name type="scientific">Podoviridae sp. cttxo15</name>
    <dbReference type="NCBI Taxonomy" id="2826584"/>
    <lineage>
        <taxon>Viruses</taxon>
        <taxon>Duplodnaviria</taxon>
        <taxon>Heunggongvirae</taxon>
        <taxon>Uroviricota</taxon>
        <taxon>Caudoviricetes</taxon>
    </lineage>
</organism>
<dbReference type="EMBL" id="BK015041">
    <property type="protein sequence ID" value="DAD88478.1"/>
    <property type="molecule type" value="Genomic_DNA"/>
</dbReference>
<accession>A0A8S5N1K2</accession>
<evidence type="ECO:0000313" key="1">
    <source>
        <dbReference type="EMBL" id="DAD88478.1"/>
    </source>
</evidence>
<proteinExistence type="predicted"/>
<protein>
    <submittedName>
        <fullName evidence="1">Uncharacterized protein</fullName>
    </submittedName>
</protein>
<name>A0A8S5N1K2_9CAUD</name>
<sequence length="62" mass="7443">MKYSKEDKKLISSFAQAQKDIEHFYLQALREKNLRKAKYYADQAKALVDLLQEEYQSWALTR</sequence>